<accession>A0A101FRX1</accession>
<dbReference type="PATRIC" id="fig|301375.6.peg.2138"/>
<dbReference type="Proteomes" id="UP000057043">
    <property type="component" value="Unassembled WGS sequence"/>
</dbReference>
<evidence type="ECO:0000313" key="4">
    <source>
        <dbReference type="Proteomes" id="UP000057043"/>
    </source>
</evidence>
<comment type="caution">
    <text evidence="1">The sequence shown here is derived from an EMBL/GenBank/DDBJ whole genome shotgun (WGS) entry which is preliminary data.</text>
</comment>
<protein>
    <submittedName>
        <fullName evidence="1">Uncharacterized protein</fullName>
    </submittedName>
</protein>
<dbReference type="EMBL" id="LGHB01000007">
    <property type="protein sequence ID" value="KUK96874.1"/>
    <property type="molecule type" value="Genomic_DNA"/>
</dbReference>
<sequence>MDQCCFPHQRRFRSSVRQSRERKVHLGYVRYLRSMKTTCLFGLLLMAISVAGICAAEIPNLVGSWAGTGVGYGEEEGYVDEANYGILTMNITEQRGRLFNGEMTFREDGAAVVEGFAGAIGSDNKTFYVAEFGSGYDVGTISSEDEIGFLYLQDGEGGWVFIDTLRRVLE</sequence>
<proteinExistence type="predicted"/>
<dbReference type="EMBL" id="LGFT01000083">
    <property type="protein sequence ID" value="KUK43357.1"/>
    <property type="molecule type" value="Genomic_DNA"/>
</dbReference>
<evidence type="ECO:0000313" key="3">
    <source>
        <dbReference type="Proteomes" id="UP000053961"/>
    </source>
</evidence>
<reference evidence="3 4" key="2">
    <citation type="journal article" date="2015" name="MBio">
        <title>Genome-Resolved Metagenomic Analysis Reveals Roles for Candidate Phyla and Other Microbial Community Members in Biogeochemical Transformations in Oil Reservoirs.</title>
        <authorList>
            <person name="Hu P."/>
            <person name="Tom L."/>
            <person name="Singh A."/>
            <person name="Thomas B.C."/>
            <person name="Baker B.J."/>
            <person name="Piceno Y.M."/>
            <person name="Andersen G.L."/>
            <person name="Banfield J.F."/>
        </authorList>
    </citation>
    <scope>NUCLEOTIDE SEQUENCE [LARGE SCALE GENOMIC DNA]</scope>
    <source>
        <strain evidence="1">57_489</strain>
    </source>
</reference>
<dbReference type="Proteomes" id="UP000053961">
    <property type="component" value="Unassembled WGS sequence"/>
</dbReference>
<dbReference type="AlphaFoldDB" id="A0A101FRX1"/>
<organism evidence="1 4">
    <name type="scientific">Methanothrix harundinacea</name>
    <dbReference type="NCBI Taxonomy" id="301375"/>
    <lineage>
        <taxon>Archaea</taxon>
        <taxon>Methanobacteriati</taxon>
        <taxon>Methanobacteriota</taxon>
        <taxon>Stenosarchaea group</taxon>
        <taxon>Methanomicrobia</taxon>
        <taxon>Methanotrichales</taxon>
        <taxon>Methanotrichaceae</taxon>
        <taxon>Methanothrix</taxon>
    </lineage>
</organism>
<reference evidence="2" key="1">
    <citation type="journal article" date="2015" name="MBio">
        <title>Genome-resolved metagenomic analysis reveals roles for candidate phyla and other microbial community members in biogeochemical transformations in oil reservoirs.</title>
        <authorList>
            <person name="Hu P."/>
            <person name="Tom L."/>
            <person name="Singh A."/>
            <person name="Thomas B.C."/>
            <person name="Baker B.J."/>
            <person name="Piceno Y.M."/>
            <person name="Andersen G.L."/>
            <person name="Banfield J.F."/>
        </authorList>
    </citation>
    <scope>NUCLEOTIDE SEQUENCE [LARGE SCALE GENOMIC DNA]</scope>
    <source>
        <strain evidence="2">56_747</strain>
    </source>
</reference>
<gene>
    <name evidence="1" type="ORF">XD72_2276</name>
    <name evidence="2" type="ORF">XE07_0825</name>
</gene>
<evidence type="ECO:0000313" key="2">
    <source>
        <dbReference type="EMBL" id="KUK96874.1"/>
    </source>
</evidence>
<name>A0A101FRX1_9EURY</name>
<evidence type="ECO:0000313" key="1">
    <source>
        <dbReference type="EMBL" id="KUK43357.1"/>
    </source>
</evidence>